<dbReference type="InterPro" id="IPR036388">
    <property type="entry name" value="WH-like_DNA-bd_sf"/>
</dbReference>
<feature type="domain" description="RNA polymerase sigma-70 region 2" evidence="5">
    <location>
        <begin position="31"/>
        <end position="97"/>
    </location>
</feature>
<dbReference type="GO" id="GO:0006352">
    <property type="term" value="P:DNA-templated transcription initiation"/>
    <property type="evidence" value="ECO:0007669"/>
    <property type="project" value="InterPro"/>
</dbReference>
<dbReference type="Proteomes" id="UP000466586">
    <property type="component" value="Unassembled WGS sequence"/>
</dbReference>
<dbReference type="Gene3D" id="1.10.1740.10">
    <property type="match status" value="1"/>
</dbReference>
<dbReference type="NCBIfam" id="TIGR02937">
    <property type="entry name" value="sigma70-ECF"/>
    <property type="match status" value="1"/>
</dbReference>
<evidence type="ECO:0000259" key="5">
    <source>
        <dbReference type="Pfam" id="PF04542"/>
    </source>
</evidence>
<dbReference type="NCBIfam" id="TIGR02985">
    <property type="entry name" value="Sig70_bacteroi1"/>
    <property type="match status" value="1"/>
</dbReference>
<evidence type="ECO:0000256" key="3">
    <source>
        <dbReference type="ARBA" id="ARBA00023082"/>
    </source>
</evidence>
<comment type="caution">
    <text evidence="7">The sequence shown here is derived from an EMBL/GenBank/DDBJ whole genome shotgun (WGS) entry which is preliminary data.</text>
</comment>
<dbReference type="Pfam" id="PF04542">
    <property type="entry name" value="Sigma70_r2"/>
    <property type="match status" value="1"/>
</dbReference>
<dbReference type="SUPFAM" id="SSF88659">
    <property type="entry name" value="Sigma3 and sigma4 domains of RNA polymerase sigma factors"/>
    <property type="match status" value="1"/>
</dbReference>
<dbReference type="Pfam" id="PF08281">
    <property type="entry name" value="Sigma70_r4_2"/>
    <property type="match status" value="1"/>
</dbReference>
<dbReference type="GO" id="GO:0003677">
    <property type="term" value="F:DNA binding"/>
    <property type="evidence" value="ECO:0007669"/>
    <property type="project" value="InterPro"/>
</dbReference>
<evidence type="ECO:0000256" key="4">
    <source>
        <dbReference type="ARBA" id="ARBA00023163"/>
    </source>
</evidence>
<feature type="domain" description="RNA polymerase sigma factor 70 region 4 type 2" evidence="6">
    <location>
        <begin position="127"/>
        <end position="179"/>
    </location>
</feature>
<keyword evidence="2" id="KW-0805">Transcription regulation</keyword>
<accession>A0A7K1YAH5</accession>
<evidence type="ECO:0000259" key="6">
    <source>
        <dbReference type="Pfam" id="PF08281"/>
    </source>
</evidence>
<dbReference type="InterPro" id="IPR007627">
    <property type="entry name" value="RNA_pol_sigma70_r2"/>
</dbReference>
<dbReference type="InterPro" id="IPR014284">
    <property type="entry name" value="RNA_pol_sigma-70_dom"/>
</dbReference>
<dbReference type="EMBL" id="WVHT01000005">
    <property type="protein sequence ID" value="MXV51586.1"/>
    <property type="molecule type" value="Genomic_DNA"/>
</dbReference>
<protein>
    <submittedName>
        <fullName evidence="7">RNA polymerase sigma-70 factor</fullName>
    </submittedName>
</protein>
<dbReference type="PANTHER" id="PTHR43133:SF46">
    <property type="entry name" value="RNA POLYMERASE SIGMA-70 FACTOR ECF SUBFAMILY"/>
    <property type="match status" value="1"/>
</dbReference>
<reference evidence="7 8" key="1">
    <citation type="submission" date="2019-11" db="EMBL/GenBank/DDBJ databases">
        <title>Pedobacter sp. HMF7647 Genome sequencing and assembly.</title>
        <authorList>
            <person name="Kang H."/>
            <person name="Kim H."/>
            <person name="Joh K."/>
        </authorList>
    </citation>
    <scope>NUCLEOTIDE SEQUENCE [LARGE SCALE GENOMIC DNA]</scope>
    <source>
        <strain evidence="7 8">HMF7647</strain>
    </source>
</reference>
<dbReference type="CDD" id="cd06171">
    <property type="entry name" value="Sigma70_r4"/>
    <property type="match status" value="1"/>
</dbReference>
<dbReference type="SUPFAM" id="SSF88946">
    <property type="entry name" value="Sigma2 domain of RNA polymerase sigma factors"/>
    <property type="match status" value="1"/>
</dbReference>
<comment type="similarity">
    <text evidence="1">Belongs to the sigma-70 factor family. ECF subfamily.</text>
</comment>
<dbReference type="Gene3D" id="1.10.10.10">
    <property type="entry name" value="Winged helix-like DNA-binding domain superfamily/Winged helix DNA-binding domain"/>
    <property type="match status" value="1"/>
</dbReference>
<evidence type="ECO:0000313" key="8">
    <source>
        <dbReference type="Proteomes" id="UP000466586"/>
    </source>
</evidence>
<dbReference type="InterPro" id="IPR013249">
    <property type="entry name" value="RNA_pol_sigma70_r4_t2"/>
</dbReference>
<dbReference type="PANTHER" id="PTHR43133">
    <property type="entry name" value="RNA POLYMERASE ECF-TYPE SIGMA FACTO"/>
    <property type="match status" value="1"/>
</dbReference>
<dbReference type="InterPro" id="IPR039425">
    <property type="entry name" value="RNA_pol_sigma-70-like"/>
</dbReference>
<evidence type="ECO:0000256" key="1">
    <source>
        <dbReference type="ARBA" id="ARBA00010641"/>
    </source>
</evidence>
<keyword evidence="4" id="KW-0804">Transcription</keyword>
<dbReference type="GO" id="GO:0016987">
    <property type="term" value="F:sigma factor activity"/>
    <property type="evidence" value="ECO:0007669"/>
    <property type="project" value="UniProtKB-KW"/>
</dbReference>
<dbReference type="InterPro" id="IPR013324">
    <property type="entry name" value="RNA_pol_sigma_r3/r4-like"/>
</dbReference>
<dbReference type="RefSeq" id="WP_160844772.1">
    <property type="nucleotide sequence ID" value="NZ_WVHT01000005.1"/>
</dbReference>
<dbReference type="AlphaFoldDB" id="A0A7K1YAH5"/>
<gene>
    <name evidence="7" type="ORF">GS399_11445</name>
</gene>
<organism evidence="7 8">
    <name type="scientific">Hufsiella arboris</name>
    <dbReference type="NCBI Taxonomy" id="2695275"/>
    <lineage>
        <taxon>Bacteria</taxon>
        <taxon>Pseudomonadati</taxon>
        <taxon>Bacteroidota</taxon>
        <taxon>Sphingobacteriia</taxon>
        <taxon>Sphingobacteriales</taxon>
        <taxon>Sphingobacteriaceae</taxon>
        <taxon>Hufsiella</taxon>
    </lineage>
</organism>
<proteinExistence type="inferred from homology"/>
<sequence>MESLFLKIPDNDREIIEEIRRGNKKVFEAVYKMNYKKLFRIACSYTGSAQSAEEIVHDVFLNVWNKSEKLEITQSLNNYLSRAVVNRSISEIRREKRKAESLAPYESQEVENLASENEADHQELILQKLEQVLETLPPQCKKVMMMSRFQKLQQKDIAAQLNISVKTVKNHLTYGFKKLREQLAEQYIENEHLTNYGRF</sequence>
<keyword evidence="3" id="KW-0731">Sigma factor</keyword>
<name>A0A7K1YAH5_9SPHI</name>
<keyword evidence="8" id="KW-1185">Reference proteome</keyword>
<dbReference type="InterPro" id="IPR013325">
    <property type="entry name" value="RNA_pol_sigma_r2"/>
</dbReference>
<dbReference type="InterPro" id="IPR014327">
    <property type="entry name" value="RNA_pol_sigma70_bacteroid"/>
</dbReference>
<evidence type="ECO:0000313" key="7">
    <source>
        <dbReference type="EMBL" id="MXV51586.1"/>
    </source>
</evidence>
<evidence type="ECO:0000256" key="2">
    <source>
        <dbReference type="ARBA" id="ARBA00023015"/>
    </source>
</evidence>